<dbReference type="PANTHER" id="PTHR13847">
    <property type="entry name" value="SARCOSINE DEHYDROGENASE-RELATED"/>
    <property type="match status" value="1"/>
</dbReference>
<organism evidence="2 3">
    <name type="scientific">Simkania negevensis (strain ATCC VR-1471 / DSM 27360 / Z)</name>
    <dbReference type="NCBI Taxonomy" id="331113"/>
    <lineage>
        <taxon>Bacteria</taxon>
        <taxon>Pseudomonadati</taxon>
        <taxon>Chlamydiota</taxon>
        <taxon>Chlamydiia</taxon>
        <taxon>Parachlamydiales</taxon>
        <taxon>Simkaniaceae</taxon>
        <taxon>Simkania</taxon>
    </lineage>
</organism>
<evidence type="ECO:0000313" key="3">
    <source>
        <dbReference type="Proteomes" id="UP000000496"/>
    </source>
</evidence>
<gene>
    <name evidence="2" type="ordered locus">SNE_A07070</name>
</gene>
<dbReference type="PANTHER" id="PTHR13847:SF261">
    <property type="entry name" value="FAD-DEPENDENT OXIDOREDUCTASE FAMILY PROTEIN"/>
    <property type="match status" value="1"/>
</dbReference>
<dbReference type="SUPFAM" id="SSF51971">
    <property type="entry name" value="Nucleotide-binding domain"/>
    <property type="match status" value="1"/>
</dbReference>
<dbReference type="Proteomes" id="UP000000496">
    <property type="component" value="Chromosome gsn.131"/>
</dbReference>
<reference evidence="2 3" key="2">
    <citation type="journal article" date="2011" name="Mol. Biol. Evol.">
        <title>Unity in variety--the pan-genome of the Chlamydiae.</title>
        <authorList>
            <person name="Collingro A."/>
            <person name="Tischler P."/>
            <person name="Weinmaier T."/>
            <person name="Penz T."/>
            <person name="Heinz E."/>
            <person name="Brunham R.C."/>
            <person name="Read T.D."/>
            <person name="Bavoil P.M."/>
            <person name="Sachse K."/>
            <person name="Kahane S."/>
            <person name="Friedman M.G."/>
            <person name="Rattei T."/>
            <person name="Myers G.S."/>
            <person name="Horn M."/>
        </authorList>
    </citation>
    <scope>NUCLEOTIDE SEQUENCE [LARGE SCALE GENOMIC DNA]</scope>
    <source>
        <strain evidence="3">ATCC VR-1471 / Z</strain>
    </source>
</reference>
<dbReference type="InterPro" id="IPR036188">
    <property type="entry name" value="FAD/NAD-bd_sf"/>
</dbReference>
<dbReference type="OrthoDB" id="18526at2"/>
<evidence type="ECO:0000313" key="2">
    <source>
        <dbReference type="EMBL" id="CCB88584.1"/>
    </source>
</evidence>
<name>F8L769_SIMNZ</name>
<dbReference type="GO" id="GO:0005737">
    <property type="term" value="C:cytoplasm"/>
    <property type="evidence" value="ECO:0007669"/>
    <property type="project" value="TreeGrafter"/>
</dbReference>
<dbReference type="STRING" id="331113.SNE_A07070"/>
<dbReference type="HOGENOM" id="CLU_056488_1_0_0"/>
<sequence>MPKIAIVGAGFSGLGLCYHLLQCGYQVTLFDPKGIGGGASGIASGLLHPYPGESARMSWRGLEAMREAELLIDKASEALGRAVARKEGILHLAISEKKKEAFLQRANTQDDVEWWDAKTCHERVKGAHFCPGIFIRSGQTVHPKLYLKGLWKVCQKEGAELEKKEVDVASLKGFDQIVIAAGSGIRKMKECESLNVKLNKGQLLVCTKPSYFNPGFSLVGKGYLALSEDENRCYLGSTYEHEFITEQPCIGHATEMIFSRIGQFLPSYGAFEVTECLSGMRVVNRKTYHPIVGKLREGVWVLTAMGSRGLLYHGLMGKMLAQAIVANDPLLIPKEVRL</sequence>
<dbReference type="Pfam" id="PF01266">
    <property type="entry name" value="DAO"/>
    <property type="match status" value="1"/>
</dbReference>
<dbReference type="Gene3D" id="3.30.9.10">
    <property type="entry name" value="D-Amino Acid Oxidase, subunit A, domain 2"/>
    <property type="match status" value="1"/>
</dbReference>
<dbReference type="Gene3D" id="3.50.50.60">
    <property type="entry name" value="FAD/NAD(P)-binding domain"/>
    <property type="match status" value="1"/>
</dbReference>
<feature type="domain" description="FAD dependent oxidoreductase" evidence="1">
    <location>
        <begin position="3"/>
        <end position="322"/>
    </location>
</feature>
<accession>F8L769</accession>
<dbReference type="RefSeq" id="WP_013943051.1">
    <property type="nucleotide sequence ID" value="NC_015713.1"/>
</dbReference>
<proteinExistence type="predicted"/>
<dbReference type="InterPro" id="IPR006076">
    <property type="entry name" value="FAD-dep_OxRdtase"/>
</dbReference>
<dbReference type="eggNOG" id="COG0665">
    <property type="taxonomic scope" value="Bacteria"/>
</dbReference>
<keyword evidence="3" id="KW-1185">Reference proteome</keyword>
<protein>
    <recommendedName>
        <fullName evidence="1">FAD dependent oxidoreductase domain-containing protein</fullName>
    </recommendedName>
</protein>
<dbReference type="EMBL" id="FR872582">
    <property type="protein sequence ID" value="CCB88584.1"/>
    <property type="molecule type" value="Genomic_DNA"/>
</dbReference>
<reference key="1">
    <citation type="journal article" date="2011" name="Mol. Biol. Evol.">
        <title>Unity in variety -- the pan-genome of the Chlamydiae.</title>
        <authorList>
            <person name="Collingro A."/>
            <person name="Tischler P."/>
            <person name="Weinmaier T."/>
            <person name="Penz T."/>
            <person name="Heinz E."/>
            <person name="Brunham R.C."/>
            <person name="Read T.D."/>
            <person name="Bavoil P.M."/>
            <person name="Sachse K."/>
            <person name="Kahane S."/>
            <person name="Friedman M.G."/>
            <person name="Rattei T."/>
            <person name="Myers G.S.A."/>
            <person name="Horn M."/>
        </authorList>
    </citation>
    <scope>NUCLEOTIDE SEQUENCE</scope>
    <source>
        <strain>Z</strain>
    </source>
</reference>
<evidence type="ECO:0000259" key="1">
    <source>
        <dbReference type="Pfam" id="PF01266"/>
    </source>
</evidence>
<dbReference type="KEGG" id="sng:SNE_A07070"/>
<dbReference type="AlphaFoldDB" id="F8L769"/>